<keyword evidence="1" id="KW-1133">Transmembrane helix</keyword>
<sequence>MQHIKALAIKTVASLVLIYVILGIGFNYSFGNILALTFLLGVISYILGDLLLLPRTSNLTATISDFALAMLLTWFFLSNITANTNNVFMASLLTAIGVALFESFFHRYMRANVLRVEESTQKVNNLRYHTEASEELAPDKRRLERDND</sequence>
<evidence type="ECO:0000256" key="1">
    <source>
        <dbReference type="SAM" id="Phobius"/>
    </source>
</evidence>
<comment type="caution">
    <text evidence="2">The sequence shown here is derived from an EMBL/GenBank/DDBJ whole genome shotgun (WGS) entry which is preliminary data.</text>
</comment>
<evidence type="ECO:0008006" key="4">
    <source>
        <dbReference type="Google" id="ProtNLM"/>
    </source>
</evidence>
<organism evidence="2 3">
    <name type="scientific">Metabacillus litoralis</name>
    <dbReference type="NCBI Taxonomy" id="152268"/>
    <lineage>
        <taxon>Bacteria</taxon>
        <taxon>Bacillati</taxon>
        <taxon>Bacillota</taxon>
        <taxon>Bacilli</taxon>
        <taxon>Bacillales</taxon>
        <taxon>Bacillaceae</taxon>
        <taxon>Metabacillus</taxon>
    </lineage>
</organism>
<dbReference type="Pfam" id="PF10710">
    <property type="entry name" value="DUF2512"/>
    <property type="match status" value="1"/>
</dbReference>
<protein>
    <recommendedName>
        <fullName evidence="4">DUF2512 family protein</fullName>
    </recommendedName>
</protein>
<keyword evidence="1" id="KW-0472">Membrane</keyword>
<reference evidence="3" key="1">
    <citation type="submission" date="2016-04" db="EMBL/GenBank/DDBJ databases">
        <authorList>
            <person name="Lyu Z."/>
            <person name="Lyu W."/>
        </authorList>
    </citation>
    <scope>NUCLEOTIDE SEQUENCE [LARGE SCALE GENOMIC DNA]</scope>
    <source>
        <strain evidence="3">C44</strain>
    </source>
</reference>
<dbReference type="Proteomes" id="UP000078534">
    <property type="component" value="Unassembled WGS sequence"/>
</dbReference>
<feature type="transmembrane region" description="Helical" evidence="1">
    <location>
        <begin position="32"/>
        <end position="52"/>
    </location>
</feature>
<accession>A0A179T3Q9</accession>
<dbReference type="InterPro" id="IPR019649">
    <property type="entry name" value="DUF2512"/>
</dbReference>
<dbReference type="RefSeq" id="WP_066330332.1">
    <property type="nucleotide sequence ID" value="NZ_LWSG01000010.1"/>
</dbReference>
<dbReference type="OrthoDB" id="2111682at2"/>
<name>A0A179T3Q9_9BACI</name>
<proteinExistence type="predicted"/>
<feature type="transmembrane region" description="Helical" evidence="1">
    <location>
        <begin position="59"/>
        <end position="81"/>
    </location>
</feature>
<dbReference type="EMBL" id="LWSG01000010">
    <property type="protein sequence ID" value="OAS87132.1"/>
    <property type="molecule type" value="Genomic_DNA"/>
</dbReference>
<feature type="transmembrane region" description="Helical" evidence="1">
    <location>
        <begin position="7"/>
        <end position="26"/>
    </location>
</feature>
<dbReference type="STRING" id="152268.A6K24_20760"/>
<keyword evidence="1" id="KW-0812">Transmembrane</keyword>
<keyword evidence="3" id="KW-1185">Reference proteome</keyword>
<evidence type="ECO:0000313" key="2">
    <source>
        <dbReference type="EMBL" id="OAS87132.1"/>
    </source>
</evidence>
<gene>
    <name evidence="2" type="ORF">A6K24_20760</name>
</gene>
<dbReference type="AlphaFoldDB" id="A0A179T3Q9"/>
<evidence type="ECO:0000313" key="3">
    <source>
        <dbReference type="Proteomes" id="UP000078534"/>
    </source>
</evidence>
<feature type="transmembrane region" description="Helical" evidence="1">
    <location>
        <begin position="87"/>
        <end position="105"/>
    </location>
</feature>